<protein>
    <recommendedName>
        <fullName evidence="1">UPF0246 protein OM074_18650</fullName>
    </recommendedName>
</protein>
<organism evidence="2 3">
    <name type="scientific">Plebeiibacterium marinum</name>
    <dbReference type="NCBI Taxonomy" id="2992111"/>
    <lineage>
        <taxon>Bacteria</taxon>
        <taxon>Pseudomonadati</taxon>
        <taxon>Bacteroidota</taxon>
        <taxon>Bacteroidia</taxon>
        <taxon>Marinilabiliales</taxon>
        <taxon>Marinilabiliaceae</taxon>
        <taxon>Plebeiibacterium</taxon>
    </lineage>
</organism>
<name>A0AAE3SLN1_9BACT</name>
<dbReference type="GO" id="GO:0005829">
    <property type="term" value="C:cytosol"/>
    <property type="evidence" value="ECO:0007669"/>
    <property type="project" value="TreeGrafter"/>
</dbReference>
<evidence type="ECO:0000313" key="3">
    <source>
        <dbReference type="Proteomes" id="UP001207408"/>
    </source>
</evidence>
<dbReference type="NCBIfam" id="NF002542">
    <property type="entry name" value="PRK02101.1-3"/>
    <property type="match status" value="1"/>
</dbReference>
<dbReference type="PANTHER" id="PTHR30283">
    <property type="entry name" value="PEROXIDE STRESS RESPONSE PROTEIN YAAA"/>
    <property type="match status" value="1"/>
</dbReference>
<dbReference type="InterPro" id="IPR005583">
    <property type="entry name" value="YaaA"/>
</dbReference>
<accession>A0AAE3SLN1</accession>
<dbReference type="Proteomes" id="UP001207408">
    <property type="component" value="Unassembled WGS sequence"/>
</dbReference>
<dbReference type="PANTHER" id="PTHR30283:SF4">
    <property type="entry name" value="PEROXIDE STRESS RESISTANCE PROTEIN YAAA"/>
    <property type="match status" value="1"/>
</dbReference>
<dbReference type="AlphaFoldDB" id="A0AAE3SLN1"/>
<dbReference type="Pfam" id="PF03883">
    <property type="entry name" value="H2O2_YaaD"/>
    <property type="match status" value="1"/>
</dbReference>
<evidence type="ECO:0000256" key="1">
    <source>
        <dbReference type="HAMAP-Rule" id="MF_00652"/>
    </source>
</evidence>
<gene>
    <name evidence="2" type="primary">yaaA</name>
    <name evidence="2" type="ORF">OM074_18650</name>
</gene>
<reference evidence="2" key="1">
    <citation type="submission" date="2022-10" db="EMBL/GenBank/DDBJ databases">
        <authorList>
            <person name="Yu W.X."/>
        </authorList>
    </citation>
    <scope>NUCLEOTIDE SEQUENCE</scope>
    <source>
        <strain evidence="2">D04</strain>
    </source>
</reference>
<dbReference type="HAMAP" id="MF_00652">
    <property type="entry name" value="UPF0246"/>
    <property type="match status" value="1"/>
</dbReference>
<evidence type="ECO:0000313" key="2">
    <source>
        <dbReference type="EMBL" id="MCW3807654.1"/>
    </source>
</evidence>
<proteinExistence type="inferred from homology"/>
<comment type="similarity">
    <text evidence="1">Belongs to the UPF0246 family.</text>
</comment>
<comment type="caution">
    <text evidence="2">The sequence shown here is derived from an EMBL/GenBank/DDBJ whole genome shotgun (WGS) entry which is preliminary data.</text>
</comment>
<dbReference type="GO" id="GO:0033194">
    <property type="term" value="P:response to hydroperoxide"/>
    <property type="evidence" value="ECO:0007669"/>
    <property type="project" value="TreeGrafter"/>
</dbReference>
<sequence length="256" mass="29687">MQIIISPAKALDFTKPAGTSLHSEIRFSSEAQQLVNILKNYSPEQLGSLMKISQKLADLNYTRYQHWSFPFSNTEIKQALFAFNGEVYNGIKAETLNKTEIETAQKKLRILSGLYGLLRPLDIILPYRLEMGTRMTFLDYKNLYSYWDGKITDLLNLDIKENKHKALINLASNEYYKSINTKDITVPIISPEFKDLKNGNYKVISIYAKKARGLMTRFIIQNNLTDYNDLKAFDLEGYYYNNQLSSEYKPVFTRDH</sequence>
<keyword evidence="3" id="KW-1185">Reference proteome</keyword>
<dbReference type="EMBL" id="JAPDPI010000054">
    <property type="protein sequence ID" value="MCW3807654.1"/>
    <property type="molecule type" value="Genomic_DNA"/>
</dbReference>
<dbReference type="RefSeq" id="WP_301202095.1">
    <property type="nucleotide sequence ID" value="NZ_JAPDPI010000054.1"/>
</dbReference>